<dbReference type="AlphaFoldDB" id="A0A1R4HFG4"/>
<dbReference type="PANTHER" id="PTHR30349:SF64">
    <property type="entry name" value="PROPHAGE INTEGRASE INTD-RELATED"/>
    <property type="match status" value="1"/>
</dbReference>
<keyword evidence="3 5" id="KW-0238">DNA-binding</keyword>
<name>A0A1R4HFG4_9GAMM</name>
<accession>A0A1R4HFG4</accession>
<evidence type="ECO:0000313" key="9">
    <source>
        <dbReference type="Proteomes" id="UP000195667"/>
    </source>
</evidence>
<dbReference type="PROSITE" id="PS51898">
    <property type="entry name" value="TYR_RECOMBINASE"/>
    <property type="match status" value="1"/>
</dbReference>
<dbReference type="GO" id="GO:0015074">
    <property type="term" value="P:DNA integration"/>
    <property type="evidence" value="ECO:0007669"/>
    <property type="project" value="UniProtKB-KW"/>
</dbReference>
<organism evidence="8 9">
    <name type="scientific">Crenothrix polyspora</name>
    <dbReference type="NCBI Taxonomy" id="360316"/>
    <lineage>
        <taxon>Bacteria</taxon>
        <taxon>Pseudomonadati</taxon>
        <taxon>Pseudomonadota</taxon>
        <taxon>Gammaproteobacteria</taxon>
        <taxon>Methylococcales</taxon>
        <taxon>Crenotrichaceae</taxon>
        <taxon>Crenothrix</taxon>
    </lineage>
</organism>
<sequence length="341" mass="39726">MSIYKRGETWWIQFKTPNGERIQQSAWTQVKEEAQELHDTLKAQAWREKNLGARPRHTWQEAVVRWLTEQSHKKSIETDKTRLRWLDQHLHDTKIDEITKTMVDAIKTAKQNEGVSNATINRTLAILRSILNKSKQEWEWIDSVPYIRMLPEPSMRVRWLSYIEADRLISELPDHLKAMVKFTLATGLRESNVTGLQWKQVDMIRRCAWVNADQAKGKKAIAVPLNSDSCEIIKEQFGKHETYVFTYKGNPVTRANNNAWEKALKRAGIEDFRWHDLRHTWASWHIQSGTPLNVLKELGGWSDLTMVMRYAHLSSEHLYEYAGNVSKKNTGTNLVLVKGLK</sequence>
<evidence type="ECO:0000256" key="2">
    <source>
        <dbReference type="ARBA" id="ARBA00022908"/>
    </source>
</evidence>
<feature type="domain" description="Tyr recombinase" evidence="6">
    <location>
        <begin position="155"/>
        <end position="323"/>
    </location>
</feature>
<dbReference type="CDD" id="cd00796">
    <property type="entry name" value="INT_Rci_Hp1_C"/>
    <property type="match status" value="1"/>
</dbReference>
<dbReference type="SUPFAM" id="SSF56349">
    <property type="entry name" value="DNA breaking-rejoining enzymes"/>
    <property type="match status" value="1"/>
</dbReference>
<keyword evidence="4" id="KW-0233">DNA recombination</keyword>
<protein>
    <submittedName>
        <fullName evidence="8">Putative integrase DLP12 prophage</fullName>
    </submittedName>
</protein>
<dbReference type="EMBL" id="FUKI01000139">
    <property type="protein sequence ID" value="SJM94964.1"/>
    <property type="molecule type" value="Genomic_DNA"/>
</dbReference>
<dbReference type="Pfam" id="PF00589">
    <property type="entry name" value="Phage_integrase"/>
    <property type="match status" value="1"/>
</dbReference>
<dbReference type="GO" id="GO:0003677">
    <property type="term" value="F:DNA binding"/>
    <property type="evidence" value="ECO:0007669"/>
    <property type="project" value="UniProtKB-UniRule"/>
</dbReference>
<evidence type="ECO:0000256" key="3">
    <source>
        <dbReference type="ARBA" id="ARBA00023125"/>
    </source>
</evidence>
<evidence type="ECO:0000256" key="4">
    <source>
        <dbReference type="ARBA" id="ARBA00023172"/>
    </source>
</evidence>
<evidence type="ECO:0000256" key="1">
    <source>
        <dbReference type="ARBA" id="ARBA00008857"/>
    </source>
</evidence>
<dbReference type="RefSeq" id="WP_087144570.1">
    <property type="nucleotide sequence ID" value="NZ_FUKI01000139.1"/>
</dbReference>
<dbReference type="PANTHER" id="PTHR30349">
    <property type="entry name" value="PHAGE INTEGRASE-RELATED"/>
    <property type="match status" value="1"/>
</dbReference>
<proteinExistence type="inferred from homology"/>
<dbReference type="Gene3D" id="1.10.150.130">
    <property type="match status" value="1"/>
</dbReference>
<evidence type="ECO:0000259" key="6">
    <source>
        <dbReference type="PROSITE" id="PS51898"/>
    </source>
</evidence>
<dbReference type="OrthoDB" id="5589990at2"/>
<dbReference type="Pfam" id="PF24624">
    <property type="entry name" value="Int_N"/>
    <property type="match status" value="1"/>
</dbReference>
<evidence type="ECO:0000313" key="8">
    <source>
        <dbReference type="EMBL" id="SJM94964.1"/>
    </source>
</evidence>
<feature type="domain" description="Core-binding (CB)" evidence="7">
    <location>
        <begin position="57"/>
        <end position="135"/>
    </location>
</feature>
<dbReference type="PROSITE" id="PS51900">
    <property type="entry name" value="CB"/>
    <property type="match status" value="1"/>
</dbReference>
<dbReference type="InterPro" id="IPR013762">
    <property type="entry name" value="Integrase-like_cat_sf"/>
</dbReference>
<reference evidence="9" key="1">
    <citation type="submission" date="2017-02" db="EMBL/GenBank/DDBJ databases">
        <authorList>
            <person name="Daims H."/>
        </authorList>
    </citation>
    <scope>NUCLEOTIDE SEQUENCE [LARGE SCALE GENOMIC DNA]</scope>
</reference>
<evidence type="ECO:0000259" key="7">
    <source>
        <dbReference type="PROSITE" id="PS51900"/>
    </source>
</evidence>
<dbReference type="Gene3D" id="1.10.443.10">
    <property type="entry name" value="Intergrase catalytic core"/>
    <property type="match status" value="1"/>
</dbReference>
<comment type="similarity">
    <text evidence="1">Belongs to the 'phage' integrase family.</text>
</comment>
<dbReference type="Proteomes" id="UP000195667">
    <property type="component" value="Unassembled WGS sequence"/>
</dbReference>
<dbReference type="InterPro" id="IPR057084">
    <property type="entry name" value="Int_N"/>
</dbReference>
<dbReference type="InterPro" id="IPR002104">
    <property type="entry name" value="Integrase_catalytic"/>
</dbReference>
<evidence type="ECO:0000256" key="5">
    <source>
        <dbReference type="PROSITE-ProRule" id="PRU01248"/>
    </source>
</evidence>
<dbReference type="InterPro" id="IPR044068">
    <property type="entry name" value="CB"/>
</dbReference>
<keyword evidence="9" id="KW-1185">Reference proteome</keyword>
<dbReference type="InterPro" id="IPR010998">
    <property type="entry name" value="Integrase_recombinase_N"/>
</dbReference>
<dbReference type="InterPro" id="IPR011010">
    <property type="entry name" value="DNA_brk_join_enz"/>
</dbReference>
<dbReference type="GO" id="GO:0006310">
    <property type="term" value="P:DNA recombination"/>
    <property type="evidence" value="ECO:0007669"/>
    <property type="project" value="UniProtKB-KW"/>
</dbReference>
<gene>
    <name evidence="8" type="primary">intD</name>
    <name evidence="8" type="ORF">CRENPOLYSF1_610026</name>
</gene>
<keyword evidence="2" id="KW-0229">DNA integration</keyword>
<dbReference type="InterPro" id="IPR050090">
    <property type="entry name" value="Tyrosine_recombinase_XerCD"/>
</dbReference>